<feature type="compositionally biased region" description="Basic and acidic residues" evidence="1">
    <location>
        <begin position="573"/>
        <end position="593"/>
    </location>
</feature>
<sequence>MSSLRRFFNGMKEAGGKVLEKSKRTSRSTPTEQQLDYPTYESDDTLFVHATSTDIHREVFQSNGTEHIPRKIIHNDMRIGPQRVFYGMICELDHHHADKSNTVPQNGNVLAENNNSFEPLVTINTSAQWNTTPEGPHNLRQNLHGEERMYFDDQLEEHNSNVGLANTREGQVASNIASYDANHHTGQSEGRMQAVGMSDRRMSRGSDLSFPLGPLNEEDLSGFSTLTQEEFEEFNRLINGSFEESSAPVLEFTEADQALLDAIVAEESEPSLTNYPYQAGLSVDFPQEALVPTSQDPTMQSTDYLQEIGTIYYPLQQGMGYPDLPEDEPVPSHNSPQKSGTMPYPLAAMVESTTMELPTDIDHPTQYQEGSSSPICADRQSPVNHNGKITGNYQAFAPLPGAGTRRPVPDVDFQHLSASRNVARAAQNLFEHDPLHHKPENGEYNGAVPFQANDIGAYPAPPYGGYIPAESSHPNPAMTNYAENNFRAGGEIQQAYYHPKSAENGVVHDTENGVPGKKSEIDKSGKDIQSPKKRPDWATRPDAVRPRVSMTEEEYQWLRPGKPPRDIFATARRKADDKRMKEEAMADAMERAGKPRPKPKKQMPIKGGVHIEEWEKERLNDYRKSRGMLGRSIFTAKPQTRGKRKAREVADADPRQEPKKQRLSENGDHGFGTINGVKEDMSDGRSRNDTGKMSGYPSMKKGRGRKRRPAPTVHTQHNHNKYVSIPNGQSGQVSEHGGGTSRVPRPSHVGPAQNSMGSQLQPPRRPQMFGAIVSPWTGADPAYPLVENGVTGTLPVLATEDGQAPWFFDSTDLLNQRQGNLQDFNSLIDPRLRPQAQFPAPREETGAPKRGRNNDDDSDLAKIPVKRRREN</sequence>
<dbReference type="Proteomes" id="UP001152300">
    <property type="component" value="Unassembled WGS sequence"/>
</dbReference>
<evidence type="ECO:0000313" key="2">
    <source>
        <dbReference type="EMBL" id="KAJ8067835.1"/>
    </source>
</evidence>
<name>A0A9X0ARW3_9HELO</name>
<feature type="compositionally biased region" description="Polar residues" evidence="1">
    <location>
        <begin position="27"/>
        <end position="36"/>
    </location>
</feature>
<proteinExistence type="predicted"/>
<dbReference type="AlphaFoldDB" id="A0A9X0ARW3"/>
<feature type="compositionally biased region" description="Basic residues" evidence="1">
    <location>
        <begin position="700"/>
        <end position="709"/>
    </location>
</feature>
<evidence type="ECO:0000313" key="3">
    <source>
        <dbReference type="Proteomes" id="UP001152300"/>
    </source>
</evidence>
<dbReference type="EMBL" id="JAPEIS010000003">
    <property type="protein sequence ID" value="KAJ8067835.1"/>
    <property type="molecule type" value="Genomic_DNA"/>
</dbReference>
<gene>
    <name evidence="2" type="ORF">OCU04_003429</name>
</gene>
<evidence type="ECO:0000256" key="1">
    <source>
        <dbReference type="SAM" id="MobiDB-lite"/>
    </source>
</evidence>
<protein>
    <submittedName>
        <fullName evidence="2">Uncharacterized protein</fullName>
    </submittedName>
</protein>
<organism evidence="2 3">
    <name type="scientific">Sclerotinia nivalis</name>
    <dbReference type="NCBI Taxonomy" id="352851"/>
    <lineage>
        <taxon>Eukaryota</taxon>
        <taxon>Fungi</taxon>
        <taxon>Dikarya</taxon>
        <taxon>Ascomycota</taxon>
        <taxon>Pezizomycotina</taxon>
        <taxon>Leotiomycetes</taxon>
        <taxon>Helotiales</taxon>
        <taxon>Sclerotiniaceae</taxon>
        <taxon>Sclerotinia</taxon>
    </lineage>
</organism>
<feature type="compositionally biased region" description="Basic and acidic residues" evidence="1">
    <location>
        <begin position="841"/>
        <end position="855"/>
    </location>
</feature>
<feature type="compositionally biased region" description="Polar residues" evidence="1">
    <location>
        <begin position="752"/>
        <end position="761"/>
    </location>
</feature>
<comment type="caution">
    <text evidence="2">The sequence shown here is derived from an EMBL/GenBank/DDBJ whole genome shotgun (WGS) entry which is preliminary data.</text>
</comment>
<dbReference type="OrthoDB" id="3535741at2759"/>
<feature type="compositionally biased region" description="Basic and acidic residues" evidence="1">
    <location>
        <begin position="647"/>
        <end position="668"/>
    </location>
</feature>
<keyword evidence="3" id="KW-1185">Reference proteome</keyword>
<feature type="compositionally biased region" description="Basic and acidic residues" evidence="1">
    <location>
        <begin position="677"/>
        <end position="690"/>
    </location>
</feature>
<feature type="region of interest" description="Disordered" evidence="1">
    <location>
        <begin position="824"/>
        <end position="871"/>
    </location>
</feature>
<feature type="compositionally biased region" description="Basic residues" evidence="1">
    <location>
        <begin position="594"/>
        <end position="603"/>
    </location>
</feature>
<feature type="compositionally biased region" description="Basic and acidic residues" evidence="1">
    <location>
        <begin position="506"/>
        <end position="545"/>
    </location>
</feature>
<reference evidence="2" key="1">
    <citation type="submission" date="2022-11" db="EMBL/GenBank/DDBJ databases">
        <title>Genome Resource of Sclerotinia nivalis Strain SnTB1, a Plant Pathogen Isolated from American Ginseng.</title>
        <authorList>
            <person name="Fan S."/>
        </authorList>
    </citation>
    <scope>NUCLEOTIDE SEQUENCE</scope>
    <source>
        <strain evidence="2">SnTB1</strain>
    </source>
</reference>
<accession>A0A9X0ARW3</accession>
<feature type="region of interest" description="Disordered" evidence="1">
    <location>
        <begin position="15"/>
        <end position="36"/>
    </location>
</feature>
<feature type="region of interest" description="Disordered" evidence="1">
    <location>
        <begin position="630"/>
        <end position="764"/>
    </location>
</feature>
<feature type="region of interest" description="Disordered" evidence="1">
    <location>
        <begin position="505"/>
        <end position="609"/>
    </location>
</feature>